<name>A0AAN6U2M9_9PEZI</name>
<reference evidence="1" key="2">
    <citation type="submission" date="2023-05" db="EMBL/GenBank/DDBJ databases">
        <authorList>
            <consortium name="Lawrence Berkeley National Laboratory"/>
            <person name="Steindorff A."/>
            <person name="Hensen N."/>
            <person name="Bonometti L."/>
            <person name="Westerberg I."/>
            <person name="Brannstrom I.O."/>
            <person name="Guillou S."/>
            <person name="Cros-Aarteil S."/>
            <person name="Calhoun S."/>
            <person name="Haridas S."/>
            <person name="Kuo A."/>
            <person name="Mondo S."/>
            <person name="Pangilinan J."/>
            <person name="Riley R."/>
            <person name="Labutti K."/>
            <person name="Andreopoulos B."/>
            <person name="Lipzen A."/>
            <person name="Chen C."/>
            <person name="Yanf M."/>
            <person name="Daum C."/>
            <person name="Ng V."/>
            <person name="Clum A."/>
            <person name="Ohm R."/>
            <person name="Martin F."/>
            <person name="Silar P."/>
            <person name="Natvig D."/>
            <person name="Lalanne C."/>
            <person name="Gautier V."/>
            <person name="Ament-Velasquez S.L."/>
            <person name="Kruys A."/>
            <person name="Hutchinson M.I."/>
            <person name="Powell A.J."/>
            <person name="Barry K."/>
            <person name="Miller A.N."/>
            <person name="Grigoriev I.V."/>
            <person name="Debuchy R."/>
            <person name="Gladieux P."/>
            <person name="Thoren M.H."/>
            <person name="Johannesson H."/>
        </authorList>
    </citation>
    <scope>NUCLEOTIDE SEQUENCE</scope>
    <source>
        <strain evidence="1">CBS 731.68</strain>
    </source>
</reference>
<evidence type="ECO:0000313" key="1">
    <source>
        <dbReference type="EMBL" id="KAK4125310.1"/>
    </source>
</evidence>
<reference evidence="1" key="1">
    <citation type="journal article" date="2023" name="Mol. Phylogenet. Evol.">
        <title>Genome-scale phylogeny and comparative genomics of the fungal order Sordariales.</title>
        <authorList>
            <person name="Hensen N."/>
            <person name="Bonometti L."/>
            <person name="Westerberg I."/>
            <person name="Brannstrom I.O."/>
            <person name="Guillou S."/>
            <person name="Cros-Aarteil S."/>
            <person name="Calhoun S."/>
            <person name="Haridas S."/>
            <person name="Kuo A."/>
            <person name="Mondo S."/>
            <person name="Pangilinan J."/>
            <person name="Riley R."/>
            <person name="LaButti K."/>
            <person name="Andreopoulos B."/>
            <person name="Lipzen A."/>
            <person name="Chen C."/>
            <person name="Yan M."/>
            <person name="Daum C."/>
            <person name="Ng V."/>
            <person name="Clum A."/>
            <person name="Steindorff A."/>
            <person name="Ohm R.A."/>
            <person name="Martin F."/>
            <person name="Silar P."/>
            <person name="Natvig D.O."/>
            <person name="Lalanne C."/>
            <person name="Gautier V."/>
            <person name="Ament-Velasquez S.L."/>
            <person name="Kruys A."/>
            <person name="Hutchinson M.I."/>
            <person name="Powell A.J."/>
            <person name="Barry K."/>
            <person name="Miller A.N."/>
            <person name="Grigoriev I.V."/>
            <person name="Debuchy R."/>
            <person name="Gladieux P."/>
            <person name="Hiltunen Thoren M."/>
            <person name="Johannesson H."/>
        </authorList>
    </citation>
    <scope>NUCLEOTIDE SEQUENCE</scope>
    <source>
        <strain evidence="1">CBS 731.68</strain>
    </source>
</reference>
<accession>A0AAN6U2M9</accession>
<dbReference type="EMBL" id="MU853226">
    <property type="protein sequence ID" value="KAK4125310.1"/>
    <property type="molecule type" value="Genomic_DNA"/>
</dbReference>
<sequence length="140" mass="15318">MCRGVLSFRKLMPRARRGGIAPCCGWMGSVSCVLLIRPLHRPANVIPSARRHPQLRGINTIAIAIWATQPGGARLSRLAIKAGTPVLRGRRPVVNVAAPRWTERPGGRTDNSIFSLTLINRKQSLNISFFVPLSLACCVE</sequence>
<proteinExistence type="predicted"/>
<comment type="caution">
    <text evidence="1">The sequence shown here is derived from an EMBL/GenBank/DDBJ whole genome shotgun (WGS) entry which is preliminary data.</text>
</comment>
<organism evidence="1 2">
    <name type="scientific">Parathielavia appendiculata</name>
    <dbReference type="NCBI Taxonomy" id="2587402"/>
    <lineage>
        <taxon>Eukaryota</taxon>
        <taxon>Fungi</taxon>
        <taxon>Dikarya</taxon>
        <taxon>Ascomycota</taxon>
        <taxon>Pezizomycotina</taxon>
        <taxon>Sordariomycetes</taxon>
        <taxon>Sordariomycetidae</taxon>
        <taxon>Sordariales</taxon>
        <taxon>Chaetomiaceae</taxon>
        <taxon>Parathielavia</taxon>
    </lineage>
</organism>
<gene>
    <name evidence="1" type="ORF">N657DRAFT_363051</name>
</gene>
<dbReference type="Proteomes" id="UP001302602">
    <property type="component" value="Unassembled WGS sequence"/>
</dbReference>
<keyword evidence="2" id="KW-1185">Reference proteome</keyword>
<dbReference type="GeneID" id="87823763"/>
<dbReference type="RefSeq" id="XP_062649081.1">
    <property type="nucleotide sequence ID" value="XM_062786993.1"/>
</dbReference>
<dbReference type="AlphaFoldDB" id="A0AAN6U2M9"/>
<dbReference type="PROSITE" id="PS51257">
    <property type="entry name" value="PROKAR_LIPOPROTEIN"/>
    <property type="match status" value="1"/>
</dbReference>
<protein>
    <submittedName>
        <fullName evidence="1">Uncharacterized protein</fullName>
    </submittedName>
</protein>
<evidence type="ECO:0000313" key="2">
    <source>
        <dbReference type="Proteomes" id="UP001302602"/>
    </source>
</evidence>
<dbReference type="Gene3D" id="2.60.120.260">
    <property type="entry name" value="Galactose-binding domain-like"/>
    <property type="match status" value="1"/>
</dbReference>